<feature type="region of interest" description="Disordered" evidence="1">
    <location>
        <begin position="111"/>
        <end position="197"/>
    </location>
</feature>
<dbReference type="EMBL" id="JAHRIN010067413">
    <property type="protein sequence ID" value="MEQ2214461.1"/>
    <property type="molecule type" value="Genomic_DNA"/>
</dbReference>
<comment type="caution">
    <text evidence="2">The sequence shown here is derived from an EMBL/GenBank/DDBJ whole genome shotgun (WGS) entry which is preliminary data.</text>
</comment>
<proteinExistence type="predicted"/>
<feature type="compositionally biased region" description="Acidic residues" evidence="1">
    <location>
        <begin position="111"/>
        <end position="123"/>
    </location>
</feature>
<accession>A0ABV0S3H8</accession>
<dbReference type="Proteomes" id="UP001434883">
    <property type="component" value="Unassembled WGS sequence"/>
</dbReference>
<reference evidence="2 3" key="1">
    <citation type="submission" date="2021-06" db="EMBL/GenBank/DDBJ databases">
        <authorList>
            <person name="Palmer J.M."/>
        </authorList>
    </citation>
    <scope>NUCLEOTIDE SEQUENCE [LARGE SCALE GENOMIC DNA]</scope>
    <source>
        <strain evidence="2 3">XC_2019</strain>
        <tissue evidence="2">Muscle</tissue>
    </source>
</reference>
<sequence length="419" mass="43367">MGCSSSSTQTVEQEKRPGTKPEESNGDTVAAKPTHSLPPITRISAYCIRQTNKIRKLKHQNHPPVQLTEPRWSVSSGSSVHMQLPAQTVLPDNLKAGPEDEKEAVLVGIEAQEDLGSGEELLEAPEQQSEPEASEELAPQPESYAAVEDSAEPEVAVAVTEVAPPVEEALPLETVPAEAPPEVKDTEETPDAKSVEAVQTEVPVLAEEVLTVPAAEPVVEDPAGTAGAVEEAVAEGAFKAPTADEKLVQAEAPTGNTAPETVSDTPGAGEASTTTTISVGHEAAALAKPPGPADAVMPVIDTAIAKTSIPEMTPVTPVQAVAQAKRNSATEEETDVSTATAVTASSAEVSCPIEVTTASEPAKTYEAPPVRVNPESSTDNGVTAEVPVVEPITTQSEAPSDPEPANEPVPEPSPEGTKY</sequence>
<name>A0ABV0S3H8_9TELE</name>
<protein>
    <submittedName>
        <fullName evidence="2">Uncharacterized protein</fullName>
    </submittedName>
</protein>
<feature type="compositionally biased region" description="Polar residues" evidence="1">
    <location>
        <begin position="1"/>
        <end position="11"/>
    </location>
</feature>
<evidence type="ECO:0000256" key="1">
    <source>
        <dbReference type="SAM" id="MobiDB-lite"/>
    </source>
</evidence>
<evidence type="ECO:0000313" key="2">
    <source>
        <dbReference type="EMBL" id="MEQ2214461.1"/>
    </source>
</evidence>
<feature type="region of interest" description="Disordered" evidence="1">
    <location>
        <begin position="1"/>
        <end position="39"/>
    </location>
</feature>
<feature type="compositionally biased region" description="Low complexity" evidence="1">
    <location>
        <begin position="124"/>
        <end position="143"/>
    </location>
</feature>
<organism evidence="2 3">
    <name type="scientific">Xenoophorus captivus</name>
    <dbReference type="NCBI Taxonomy" id="1517983"/>
    <lineage>
        <taxon>Eukaryota</taxon>
        <taxon>Metazoa</taxon>
        <taxon>Chordata</taxon>
        <taxon>Craniata</taxon>
        <taxon>Vertebrata</taxon>
        <taxon>Euteleostomi</taxon>
        <taxon>Actinopterygii</taxon>
        <taxon>Neopterygii</taxon>
        <taxon>Teleostei</taxon>
        <taxon>Neoteleostei</taxon>
        <taxon>Acanthomorphata</taxon>
        <taxon>Ovalentaria</taxon>
        <taxon>Atherinomorphae</taxon>
        <taxon>Cyprinodontiformes</taxon>
        <taxon>Goodeidae</taxon>
        <taxon>Xenoophorus</taxon>
    </lineage>
</organism>
<gene>
    <name evidence="2" type="ORF">XENOCAPTIV_008179</name>
</gene>
<keyword evidence="3" id="KW-1185">Reference proteome</keyword>
<feature type="compositionally biased region" description="Pro residues" evidence="1">
    <location>
        <begin position="401"/>
        <end position="413"/>
    </location>
</feature>
<feature type="compositionally biased region" description="Low complexity" evidence="1">
    <location>
        <begin position="336"/>
        <end position="346"/>
    </location>
</feature>
<feature type="compositionally biased region" description="Low complexity" evidence="1">
    <location>
        <begin position="153"/>
        <end position="176"/>
    </location>
</feature>
<feature type="region of interest" description="Disordered" evidence="1">
    <location>
        <begin position="251"/>
        <end position="274"/>
    </location>
</feature>
<feature type="compositionally biased region" description="Polar residues" evidence="1">
    <location>
        <begin position="254"/>
        <end position="264"/>
    </location>
</feature>
<feature type="region of interest" description="Disordered" evidence="1">
    <location>
        <begin position="358"/>
        <end position="419"/>
    </location>
</feature>
<feature type="compositionally biased region" description="Basic and acidic residues" evidence="1">
    <location>
        <begin position="181"/>
        <end position="194"/>
    </location>
</feature>
<feature type="compositionally biased region" description="Basic and acidic residues" evidence="1">
    <location>
        <begin position="12"/>
        <end position="23"/>
    </location>
</feature>
<feature type="region of interest" description="Disordered" evidence="1">
    <location>
        <begin position="56"/>
        <end position="80"/>
    </location>
</feature>
<evidence type="ECO:0000313" key="3">
    <source>
        <dbReference type="Proteomes" id="UP001434883"/>
    </source>
</evidence>
<feature type="region of interest" description="Disordered" evidence="1">
    <location>
        <begin position="323"/>
        <end position="346"/>
    </location>
</feature>